<feature type="transmembrane region" description="Helical" evidence="6">
    <location>
        <begin position="12"/>
        <end position="31"/>
    </location>
</feature>
<feature type="transmembrane region" description="Helical" evidence="6">
    <location>
        <begin position="121"/>
        <end position="142"/>
    </location>
</feature>
<evidence type="ECO:0000256" key="4">
    <source>
        <dbReference type="ARBA" id="ARBA00023136"/>
    </source>
</evidence>
<comment type="caution">
    <text evidence="8">The sequence shown here is derived from an EMBL/GenBank/DDBJ whole genome shotgun (WGS) entry which is preliminary data.</text>
</comment>
<evidence type="ECO:0000313" key="9">
    <source>
        <dbReference type="Proteomes" id="UP000019487"/>
    </source>
</evidence>
<evidence type="ECO:0000256" key="6">
    <source>
        <dbReference type="SAM" id="Phobius"/>
    </source>
</evidence>
<accession>W9CFV3</accession>
<protein>
    <recommendedName>
        <fullName evidence="7">Rhodopsin domain-containing protein</fullName>
    </recommendedName>
</protein>
<dbReference type="EMBL" id="AYSA01000176">
    <property type="protein sequence ID" value="ESZ95637.1"/>
    <property type="molecule type" value="Genomic_DNA"/>
</dbReference>
<comment type="subcellular location">
    <subcellularLocation>
        <location evidence="1">Membrane</location>
        <topology evidence="1">Multi-pass membrane protein</topology>
    </subcellularLocation>
</comment>
<evidence type="ECO:0000256" key="5">
    <source>
        <dbReference type="ARBA" id="ARBA00038359"/>
    </source>
</evidence>
<organism evidence="8 9">
    <name type="scientific">Sclerotinia borealis (strain F-4128)</name>
    <dbReference type="NCBI Taxonomy" id="1432307"/>
    <lineage>
        <taxon>Eukaryota</taxon>
        <taxon>Fungi</taxon>
        <taxon>Dikarya</taxon>
        <taxon>Ascomycota</taxon>
        <taxon>Pezizomycotina</taxon>
        <taxon>Leotiomycetes</taxon>
        <taxon>Helotiales</taxon>
        <taxon>Sclerotiniaceae</taxon>
        <taxon>Sclerotinia</taxon>
    </lineage>
</organism>
<feature type="transmembrane region" description="Helical" evidence="6">
    <location>
        <begin position="203"/>
        <end position="222"/>
    </location>
</feature>
<feature type="transmembrane region" description="Helical" evidence="6">
    <location>
        <begin position="88"/>
        <end position="109"/>
    </location>
</feature>
<keyword evidence="2 6" id="KW-0812">Transmembrane</keyword>
<evidence type="ECO:0000313" key="8">
    <source>
        <dbReference type="EMBL" id="ESZ95637.1"/>
    </source>
</evidence>
<keyword evidence="3 6" id="KW-1133">Transmembrane helix</keyword>
<feature type="transmembrane region" description="Helical" evidence="6">
    <location>
        <begin position="166"/>
        <end position="191"/>
    </location>
</feature>
<dbReference type="Pfam" id="PF20684">
    <property type="entry name" value="Fung_rhodopsin"/>
    <property type="match status" value="1"/>
</dbReference>
<name>W9CFV3_SCLBF</name>
<dbReference type="PANTHER" id="PTHR33048">
    <property type="entry name" value="PTH11-LIKE INTEGRAL MEMBRANE PROTEIN (AFU_ORTHOLOGUE AFUA_5G11245)"/>
    <property type="match status" value="1"/>
</dbReference>
<feature type="domain" description="Rhodopsin" evidence="7">
    <location>
        <begin position="27"/>
        <end position="267"/>
    </location>
</feature>
<proteinExistence type="inferred from homology"/>
<evidence type="ECO:0000256" key="1">
    <source>
        <dbReference type="ARBA" id="ARBA00004141"/>
    </source>
</evidence>
<dbReference type="OrthoDB" id="5417887at2759"/>
<dbReference type="PANTHER" id="PTHR33048:SF93">
    <property type="entry name" value="INTEGRAL MEMBRANE PROTEIN"/>
    <property type="match status" value="1"/>
</dbReference>
<keyword evidence="4 6" id="KW-0472">Membrane</keyword>
<comment type="similarity">
    <text evidence="5">Belongs to the SAT4 family.</text>
</comment>
<evidence type="ECO:0000256" key="3">
    <source>
        <dbReference type="ARBA" id="ARBA00022989"/>
    </source>
</evidence>
<dbReference type="AlphaFoldDB" id="W9CFV3"/>
<dbReference type="GO" id="GO:0016020">
    <property type="term" value="C:membrane"/>
    <property type="evidence" value="ECO:0007669"/>
    <property type="project" value="UniProtKB-SubCell"/>
</dbReference>
<gene>
    <name evidence="8" type="ORF">SBOR_3985</name>
</gene>
<feature type="transmembrane region" description="Helical" evidence="6">
    <location>
        <begin position="43"/>
        <end position="68"/>
    </location>
</feature>
<keyword evidence="9" id="KW-1185">Reference proteome</keyword>
<feature type="transmembrane region" description="Helical" evidence="6">
    <location>
        <begin position="242"/>
        <end position="262"/>
    </location>
</feature>
<evidence type="ECO:0000259" key="7">
    <source>
        <dbReference type="Pfam" id="PF20684"/>
    </source>
</evidence>
<reference evidence="8 9" key="1">
    <citation type="journal article" date="2014" name="Genome Announc.">
        <title>Draft genome sequence of Sclerotinia borealis, a psychrophilic plant pathogenic fungus.</title>
        <authorList>
            <person name="Mardanov A.V."/>
            <person name="Beletsky A.V."/>
            <person name="Kadnikov V.V."/>
            <person name="Ignatov A.N."/>
            <person name="Ravin N.V."/>
        </authorList>
    </citation>
    <scope>NUCLEOTIDE SEQUENCE [LARGE SCALE GENOMIC DNA]</scope>
    <source>
        <strain evidence="9">F-4157</strain>
    </source>
</reference>
<sequence>MTIAGKGPTIVAVMWTETAIALVTISLRIYTRKFITRNVGLDDYLIIITWFMLMPYTVGCTAAATQGFGQHSEDLTPEEFSDATRSEIIGQTFCIIGIATSKASVSFFLLRLAVVKWHKWVLYFTMFSVSGIAIICALFDFIRCDPIAHVWNPYLPAKCWVSTEQFTAISITVGGTSAVADFVLAVLPWFILWDLNMKKKEKILITSSMSLGIFAMVCGVIRTVNLNGLSARSDYSYETIGLILWSSTELTITILTATIPTYRPLYKVIKGSLSSTGGQSGRGYRLDNLDEERRKDLPHLAQKRVPKNDTTLMETSASIDEHNDYHSEIDVLESEPKLRYRYLIGDCELATAESQAEDTHREQNAAIVQLNPSCMSSDRKLASRDYA</sequence>
<dbReference type="InterPro" id="IPR052337">
    <property type="entry name" value="SAT4-like"/>
</dbReference>
<dbReference type="InterPro" id="IPR049326">
    <property type="entry name" value="Rhodopsin_dom_fungi"/>
</dbReference>
<dbReference type="HOGENOM" id="CLU_028200_3_0_1"/>
<dbReference type="Proteomes" id="UP000019487">
    <property type="component" value="Unassembled WGS sequence"/>
</dbReference>
<evidence type="ECO:0000256" key="2">
    <source>
        <dbReference type="ARBA" id="ARBA00022692"/>
    </source>
</evidence>